<dbReference type="EMBL" id="REGN01010080">
    <property type="protein sequence ID" value="RMZ99736.1"/>
    <property type="molecule type" value="Genomic_DNA"/>
</dbReference>
<dbReference type="InterPro" id="IPR009003">
    <property type="entry name" value="Peptidase_S1_PA"/>
</dbReference>
<evidence type="ECO:0000313" key="9">
    <source>
        <dbReference type="Proteomes" id="UP000276133"/>
    </source>
</evidence>
<evidence type="ECO:0000259" key="7">
    <source>
        <dbReference type="PROSITE" id="PS50240"/>
    </source>
</evidence>
<feature type="domain" description="Peptidase S1" evidence="7">
    <location>
        <begin position="24"/>
        <end position="249"/>
    </location>
</feature>
<dbReference type="GO" id="GO:0004252">
    <property type="term" value="F:serine-type endopeptidase activity"/>
    <property type="evidence" value="ECO:0007669"/>
    <property type="project" value="InterPro"/>
</dbReference>
<accession>A0A3M7PKT4</accession>
<dbReference type="InterPro" id="IPR018114">
    <property type="entry name" value="TRYPSIN_HIS"/>
</dbReference>
<protein>
    <submittedName>
        <fullName evidence="8">Chymotrypsin-like elastase family member 2A</fullName>
    </submittedName>
</protein>
<feature type="non-terminal residue" evidence="8">
    <location>
        <position position="258"/>
    </location>
</feature>
<evidence type="ECO:0000256" key="5">
    <source>
        <dbReference type="ARBA" id="ARBA00024195"/>
    </source>
</evidence>
<dbReference type="InterPro" id="IPR001254">
    <property type="entry name" value="Trypsin_dom"/>
</dbReference>
<dbReference type="FunFam" id="2.40.10.10:FF:000118">
    <property type="entry name" value="Chymotrypsinogen A"/>
    <property type="match status" value="1"/>
</dbReference>
<dbReference type="InterPro" id="IPR051487">
    <property type="entry name" value="Ser/Thr_Proteases_Immune/Dev"/>
</dbReference>
<dbReference type="PANTHER" id="PTHR24256">
    <property type="entry name" value="TRYPTASE-RELATED"/>
    <property type="match status" value="1"/>
</dbReference>
<dbReference type="Gene3D" id="2.40.10.10">
    <property type="entry name" value="Trypsin-like serine proteases"/>
    <property type="match status" value="1"/>
</dbReference>
<comment type="caution">
    <text evidence="8">The sequence shown here is derived from an EMBL/GenBank/DDBJ whole genome shotgun (WGS) entry which is preliminary data.</text>
</comment>
<dbReference type="AlphaFoldDB" id="A0A3M7PKT4"/>
<evidence type="ECO:0000313" key="8">
    <source>
        <dbReference type="EMBL" id="RMZ99736.1"/>
    </source>
</evidence>
<dbReference type="InterPro" id="IPR001314">
    <property type="entry name" value="Peptidase_S1A"/>
</dbReference>
<gene>
    <name evidence="8" type="ORF">BpHYR1_038114</name>
</gene>
<reference evidence="8 9" key="1">
    <citation type="journal article" date="2018" name="Sci. Rep.">
        <title>Genomic signatures of local adaptation to the degree of environmental predictability in rotifers.</title>
        <authorList>
            <person name="Franch-Gras L."/>
            <person name="Hahn C."/>
            <person name="Garcia-Roger E.M."/>
            <person name="Carmona M.J."/>
            <person name="Serra M."/>
            <person name="Gomez A."/>
        </authorList>
    </citation>
    <scope>NUCLEOTIDE SEQUENCE [LARGE SCALE GENOMIC DNA]</scope>
    <source>
        <strain evidence="8">HYR1</strain>
    </source>
</reference>
<dbReference type="PROSITE" id="PS50240">
    <property type="entry name" value="TRYPSIN_DOM"/>
    <property type="match status" value="1"/>
</dbReference>
<keyword evidence="2 6" id="KW-0378">Hydrolase</keyword>
<keyword evidence="3 6" id="KW-0720">Serine protease</keyword>
<proteinExistence type="inferred from homology"/>
<dbReference type="GO" id="GO:0006508">
    <property type="term" value="P:proteolysis"/>
    <property type="evidence" value="ECO:0007669"/>
    <property type="project" value="UniProtKB-KW"/>
</dbReference>
<dbReference type="InterPro" id="IPR033116">
    <property type="entry name" value="TRYPSIN_SER"/>
</dbReference>
<dbReference type="Proteomes" id="UP000276133">
    <property type="component" value="Unassembled WGS sequence"/>
</dbReference>
<dbReference type="STRING" id="10195.A0A3M7PKT4"/>
<dbReference type="PRINTS" id="PR00722">
    <property type="entry name" value="CHYMOTRYPSIN"/>
</dbReference>
<keyword evidence="4" id="KW-1015">Disulfide bond</keyword>
<evidence type="ECO:0000256" key="6">
    <source>
        <dbReference type="RuleBase" id="RU363034"/>
    </source>
</evidence>
<evidence type="ECO:0000256" key="1">
    <source>
        <dbReference type="ARBA" id="ARBA00022670"/>
    </source>
</evidence>
<evidence type="ECO:0000256" key="4">
    <source>
        <dbReference type="ARBA" id="ARBA00023157"/>
    </source>
</evidence>
<organism evidence="8 9">
    <name type="scientific">Brachionus plicatilis</name>
    <name type="common">Marine rotifer</name>
    <name type="synonym">Brachionus muelleri</name>
    <dbReference type="NCBI Taxonomy" id="10195"/>
    <lineage>
        <taxon>Eukaryota</taxon>
        <taxon>Metazoa</taxon>
        <taxon>Spiralia</taxon>
        <taxon>Gnathifera</taxon>
        <taxon>Rotifera</taxon>
        <taxon>Eurotatoria</taxon>
        <taxon>Monogononta</taxon>
        <taxon>Pseudotrocha</taxon>
        <taxon>Ploima</taxon>
        <taxon>Brachionidae</taxon>
        <taxon>Brachionus</taxon>
    </lineage>
</organism>
<dbReference type="PROSITE" id="PS00134">
    <property type="entry name" value="TRYPSIN_HIS"/>
    <property type="match status" value="1"/>
</dbReference>
<dbReference type="PROSITE" id="PS00135">
    <property type="entry name" value="TRYPSIN_SER"/>
    <property type="match status" value="1"/>
</dbReference>
<keyword evidence="9" id="KW-1185">Reference proteome</keyword>
<dbReference type="InterPro" id="IPR043504">
    <property type="entry name" value="Peptidase_S1_PA_chymotrypsin"/>
</dbReference>
<dbReference type="Pfam" id="PF00089">
    <property type="entry name" value="Trypsin"/>
    <property type="match status" value="1"/>
</dbReference>
<keyword evidence="1 6" id="KW-0645">Protease</keyword>
<comment type="similarity">
    <text evidence="5">Belongs to the peptidase S1 family. CLIP subfamily.</text>
</comment>
<evidence type="ECO:0000256" key="2">
    <source>
        <dbReference type="ARBA" id="ARBA00022801"/>
    </source>
</evidence>
<dbReference type="SUPFAM" id="SSF50494">
    <property type="entry name" value="Trypsin-like serine proteases"/>
    <property type="match status" value="1"/>
</dbReference>
<name>A0A3M7PKT4_BRAPC</name>
<sequence>MRIPIILLATFKHIFACGSGSLKIINGEEASVWPWMVSLQAFGHFCGGSLIASQYVLTAAHCVTSRSFYIKAGTNNLNEANITTYQISRVTIHENYNSRSKENNIALIKLTEEITESSKISTICLPSSTDEKNIINQQVYTAGWGYTNPAGSSSSKILYQTTMQIYENSTICRITPKLHYCAWDPSQKESNVCFGDSGGPLMYSSEGNWYLYGITSFVFANKDRECLNNLSSFFTKVPRYIDWINEKINASQASALNY</sequence>
<dbReference type="SMART" id="SM00020">
    <property type="entry name" value="Tryp_SPc"/>
    <property type="match status" value="1"/>
</dbReference>
<evidence type="ECO:0000256" key="3">
    <source>
        <dbReference type="ARBA" id="ARBA00022825"/>
    </source>
</evidence>
<dbReference type="OrthoDB" id="10061449at2759"/>
<dbReference type="CDD" id="cd00190">
    <property type="entry name" value="Tryp_SPc"/>
    <property type="match status" value="1"/>
</dbReference>